<accession>A0A5A7STD0</accession>
<dbReference type="OrthoDB" id="1750117at2759"/>
<sequence>MARGAACIPDPFSLIPLSPLVGTDALSSSHTNCNLESEDSFLLRTLDSGLVPSPLVLQLSFLILTAEKEGTYGAEGKPILLRLRVVLTLIYPCRRLPEGRRELRFARERRAHRGVGGTFLACLKVLVSLKVSGSLTVRQSSPRATFLGPAGGTYYCFLSSHLNFSFLQKSGKKRHVFTWLRKESEKNTGGVGVEKELTCSAIVIAKEKHKDDSTHLNVALFHENASRYSAAKLIRHTLPEWEGSQCWVAFHKAWGSLSDYVTKERRQATLSDVWGKFSLDETSPDLSPSTKKKAVFRSIRQPPMKVDVVLRRLRKHNDWLDVLKDPQLERPMWGKSNVLRQLWQDVQNENQRESTLMEGIASYLWNHDGWKDPLYSPPDLGEKYFLLDWLAVNRSEPSLLIAIQKKRGCQNTIYLQRKDLDKKRMNLLALALIPVPKKEKEQENDSTNTAG</sequence>
<evidence type="ECO:0000313" key="1">
    <source>
        <dbReference type="EMBL" id="KAA0032475.1"/>
    </source>
</evidence>
<gene>
    <name evidence="1" type="ORF">E6C27_scaffold45223G00030</name>
</gene>
<dbReference type="EMBL" id="SSTE01021551">
    <property type="protein sequence ID" value="KAA0032475.1"/>
    <property type="molecule type" value="Genomic_DNA"/>
</dbReference>
<comment type="caution">
    <text evidence="1">The sequence shown here is derived from an EMBL/GenBank/DDBJ whole genome shotgun (WGS) entry which is preliminary data.</text>
</comment>
<protein>
    <submittedName>
        <fullName evidence="1">Uncharacterized protein</fullName>
    </submittedName>
</protein>
<evidence type="ECO:0000313" key="2">
    <source>
        <dbReference type="Proteomes" id="UP000321393"/>
    </source>
</evidence>
<organism evidence="1 2">
    <name type="scientific">Cucumis melo var. makuwa</name>
    <name type="common">Oriental melon</name>
    <dbReference type="NCBI Taxonomy" id="1194695"/>
    <lineage>
        <taxon>Eukaryota</taxon>
        <taxon>Viridiplantae</taxon>
        <taxon>Streptophyta</taxon>
        <taxon>Embryophyta</taxon>
        <taxon>Tracheophyta</taxon>
        <taxon>Spermatophyta</taxon>
        <taxon>Magnoliopsida</taxon>
        <taxon>eudicotyledons</taxon>
        <taxon>Gunneridae</taxon>
        <taxon>Pentapetalae</taxon>
        <taxon>rosids</taxon>
        <taxon>fabids</taxon>
        <taxon>Cucurbitales</taxon>
        <taxon>Cucurbitaceae</taxon>
        <taxon>Benincaseae</taxon>
        <taxon>Cucumis</taxon>
    </lineage>
</organism>
<proteinExistence type="predicted"/>
<reference evidence="1 2" key="1">
    <citation type="submission" date="2019-08" db="EMBL/GenBank/DDBJ databases">
        <title>Draft genome sequences of two oriental melons (Cucumis melo L. var makuwa).</title>
        <authorList>
            <person name="Kwon S.-Y."/>
        </authorList>
    </citation>
    <scope>NUCLEOTIDE SEQUENCE [LARGE SCALE GENOMIC DNA]</scope>
    <source>
        <strain evidence="2">cv. SW 3</strain>
        <tissue evidence="1">Leaf</tissue>
    </source>
</reference>
<dbReference type="AlphaFoldDB" id="A0A5A7STD0"/>
<name>A0A5A7STD0_CUCMM</name>
<dbReference type="Proteomes" id="UP000321393">
    <property type="component" value="Unassembled WGS sequence"/>
</dbReference>